<evidence type="ECO:0000313" key="6">
    <source>
        <dbReference type="Proteomes" id="UP000198287"/>
    </source>
</evidence>
<feature type="domain" description="SH3" evidence="4">
    <location>
        <begin position="49"/>
        <end position="114"/>
    </location>
</feature>
<dbReference type="SMART" id="SM00326">
    <property type="entry name" value="SH3"/>
    <property type="match status" value="1"/>
</dbReference>
<gene>
    <name evidence="5" type="ORF">Fcan01_13896</name>
</gene>
<evidence type="ECO:0000259" key="4">
    <source>
        <dbReference type="PROSITE" id="PS50002"/>
    </source>
</evidence>
<dbReference type="InterPro" id="IPR018556">
    <property type="entry name" value="SPIN90/Ldb17_LRD"/>
</dbReference>
<proteinExistence type="predicted"/>
<evidence type="ECO:0000256" key="1">
    <source>
        <dbReference type="ARBA" id="ARBA00022443"/>
    </source>
</evidence>
<feature type="region of interest" description="Disordered" evidence="3">
    <location>
        <begin position="173"/>
        <end position="196"/>
    </location>
</feature>
<comment type="caution">
    <text evidence="5">The sequence shown here is derived from an EMBL/GenBank/DDBJ whole genome shotgun (WGS) entry which is preliminary data.</text>
</comment>
<dbReference type="PANTHER" id="PTHR13357">
    <property type="entry name" value="SH3 ADAPTER PROTEIN SPIN90 NCK INTERACTING PROTEIN WITH SH3 DOMAIN"/>
    <property type="match status" value="1"/>
</dbReference>
<reference evidence="5 6" key="1">
    <citation type="submission" date="2015-12" db="EMBL/GenBank/DDBJ databases">
        <title>The genome of Folsomia candida.</title>
        <authorList>
            <person name="Faddeeva A."/>
            <person name="Derks M.F."/>
            <person name="Anvar Y."/>
            <person name="Smit S."/>
            <person name="Van Straalen N."/>
            <person name="Roelofs D."/>
        </authorList>
    </citation>
    <scope>NUCLEOTIDE SEQUENCE [LARGE SCALE GENOMIC DNA]</scope>
    <source>
        <strain evidence="5 6">VU population</strain>
        <tissue evidence="5">Whole body</tissue>
    </source>
</reference>
<dbReference type="PANTHER" id="PTHR13357:SF1">
    <property type="entry name" value="NCK-INTERACTING PROTEIN WITH SH3 DOMAIN"/>
    <property type="match status" value="1"/>
</dbReference>
<dbReference type="GO" id="GO:0071933">
    <property type="term" value="F:Arp2/3 complex binding"/>
    <property type="evidence" value="ECO:0007669"/>
    <property type="project" value="TreeGrafter"/>
</dbReference>
<keyword evidence="1 2" id="KW-0728">SH3 domain</keyword>
<name>A0A226E336_FOLCA</name>
<dbReference type="PROSITE" id="PS50002">
    <property type="entry name" value="SH3"/>
    <property type="match status" value="1"/>
</dbReference>
<organism evidence="5 6">
    <name type="scientific">Folsomia candida</name>
    <name type="common">Springtail</name>
    <dbReference type="NCBI Taxonomy" id="158441"/>
    <lineage>
        <taxon>Eukaryota</taxon>
        <taxon>Metazoa</taxon>
        <taxon>Ecdysozoa</taxon>
        <taxon>Arthropoda</taxon>
        <taxon>Hexapoda</taxon>
        <taxon>Collembola</taxon>
        <taxon>Entomobryomorpha</taxon>
        <taxon>Isotomoidea</taxon>
        <taxon>Isotomidae</taxon>
        <taxon>Proisotominae</taxon>
        <taxon>Folsomia</taxon>
    </lineage>
</organism>
<dbReference type="SUPFAM" id="SSF48371">
    <property type="entry name" value="ARM repeat"/>
    <property type="match status" value="1"/>
</dbReference>
<dbReference type="InterPro" id="IPR030125">
    <property type="entry name" value="SPIN90/Ldb17"/>
</dbReference>
<feature type="compositionally biased region" description="Polar residues" evidence="3">
    <location>
        <begin position="182"/>
        <end position="196"/>
    </location>
</feature>
<dbReference type="SUPFAM" id="SSF50044">
    <property type="entry name" value="SH3-domain"/>
    <property type="match status" value="1"/>
</dbReference>
<accession>A0A226E336</accession>
<dbReference type="OrthoDB" id="445362at2759"/>
<dbReference type="STRING" id="158441.A0A226E336"/>
<feature type="region of interest" description="Disordered" evidence="3">
    <location>
        <begin position="215"/>
        <end position="291"/>
    </location>
</feature>
<sequence length="738" mass="83826">MEVFETIEATVVTLYYDKLSSNLVVYDYRQLNFHQISTYTNSYQETTQSTTMLLQGCYDFTPRLEDSHKTLGFSKGDTLMFLDAYPKNLNWLRVADSGGRIGYIPRNYVELSDIEVNRDSALQFVAQAILKARREKLSSLETLEKLKDDVRRIEFREFQTRLLRQALHFRDPEPEAEIDDGTTYTCESEGRGNNSANYEIESVASAPREHLSHISMRTEPPRVSPPAVLNSSQERNQHDPTFSGRLSHSCHQIDNSPSNCGDKSLARRFSPPHVPKSSPSPNKQGNRSGTPNWERMAAKLINIVQESGGGNLDLKRSETIVHRLLYNIRNDFSNTSLPESISSVIRVLERSPTSTYSQSLLGEGGNDSPSSSIHRANQVLTYLTKSTKHSLHTRGYIEEESALLDKLDQLEEDLGRMDGKTMKRVIEPKVVQDLMNFYQSEKRDSIKSKMIEIFSMISTLDTDTKFYLVKSALPILLANELLENEASPTKLSRIAVTLMKLLSSSSSNDSQTLPQTHLDALGGRFLNFIFNYLEDSPDEDVNMTTKSDLIILLLAYNLHFSQTRDENLVTKTLAGREPGRNFMEGIMNLFESGVDPVRHATLREGPQHHVHSVLKLLQDIFSSKKTADHWHKADMKWLTDLIYTNISNLGPGNERRTEYLQLLKLVVRNRAFQYRLKEIREALIEILLEEDPLSIPDQRIVKSMSKEFPTIFKKTLSGQNIPVGGNNRINPIDTAAPF</sequence>
<evidence type="ECO:0000256" key="3">
    <source>
        <dbReference type="SAM" id="MobiDB-lite"/>
    </source>
</evidence>
<dbReference type="Pfam" id="PF09431">
    <property type="entry name" value="SPIN90_LRD"/>
    <property type="match status" value="1"/>
</dbReference>
<keyword evidence="6" id="KW-1185">Reference proteome</keyword>
<dbReference type="InterPro" id="IPR016024">
    <property type="entry name" value="ARM-type_fold"/>
</dbReference>
<evidence type="ECO:0000313" key="5">
    <source>
        <dbReference type="EMBL" id="OXA51688.1"/>
    </source>
</evidence>
<dbReference type="InterPro" id="IPR036028">
    <property type="entry name" value="SH3-like_dom_sf"/>
</dbReference>
<dbReference type="Gene3D" id="2.30.30.40">
    <property type="entry name" value="SH3 Domains"/>
    <property type="match status" value="1"/>
</dbReference>
<dbReference type="Proteomes" id="UP000198287">
    <property type="component" value="Unassembled WGS sequence"/>
</dbReference>
<feature type="compositionally biased region" description="Polar residues" evidence="3">
    <location>
        <begin position="282"/>
        <end position="291"/>
    </location>
</feature>
<dbReference type="GO" id="GO:0006897">
    <property type="term" value="P:endocytosis"/>
    <property type="evidence" value="ECO:0007669"/>
    <property type="project" value="TreeGrafter"/>
</dbReference>
<dbReference type="AlphaFoldDB" id="A0A226E336"/>
<protein>
    <submittedName>
        <fullName evidence="5">NCK-interacting protein with SH3 domain</fullName>
    </submittedName>
</protein>
<dbReference type="InterPro" id="IPR001452">
    <property type="entry name" value="SH3_domain"/>
</dbReference>
<evidence type="ECO:0000256" key="2">
    <source>
        <dbReference type="PROSITE-ProRule" id="PRU00192"/>
    </source>
</evidence>
<feature type="compositionally biased region" description="Polar residues" evidence="3">
    <location>
        <begin position="244"/>
        <end position="261"/>
    </location>
</feature>
<dbReference type="EMBL" id="LNIX01000007">
    <property type="protein sequence ID" value="OXA51688.1"/>
    <property type="molecule type" value="Genomic_DNA"/>
</dbReference>